<dbReference type="PROSITE" id="PS00463">
    <property type="entry name" value="ZN2_CY6_FUNGAL_1"/>
    <property type="match status" value="1"/>
</dbReference>
<dbReference type="PANTHER" id="PTHR47784:SF4">
    <property type="entry name" value="ZN(II)2CYS6 TRANSCRIPTION FACTOR (EUROFUNG)"/>
    <property type="match status" value="1"/>
</dbReference>
<name>A0A6A5UTQ9_9PLEO</name>
<evidence type="ECO:0000256" key="2">
    <source>
        <dbReference type="SAM" id="MobiDB-lite"/>
    </source>
</evidence>
<evidence type="ECO:0000313" key="4">
    <source>
        <dbReference type="EMBL" id="KAF1968583.1"/>
    </source>
</evidence>
<dbReference type="InterPro" id="IPR036864">
    <property type="entry name" value="Zn2-C6_fun-type_DNA-bd_sf"/>
</dbReference>
<protein>
    <recommendedName>
        <fullName evidence="3">Zn(2)-C6 fungal-type domain-containing protein</fullName>
    </recommendedName>
</protein>
<feature type="compositionally biased region" description="Basic residues" evidence="2">
    <location>
        <begin position="14"/>
        <end position="25"/>
    </location>
</feature>
<evidence type="ECO:0000256" key="1">
    <source>
        <dbReference type="ARBA" id="ARBA00023242"/>
    </source>
</evidence>
<proteinExistence type="predicted"/>
<dbReference type="OrthoDB" id="4937900at2759"/>
<keyword evidence="1" id="KW-0539">Nucleus</keyword>
<organism evidence="4 5">
    <name type="scientific">Bimuria novae-zelandiae CBS 107.79</name>
    <dbReference type="NCBI Taxonomy" id="1447943"/>
    <lineage>
        <taxon>Eukaryota</taxon>
        <taxon>Fungi</taxon>
        <taxon>Dikarya</taxon>
        <taxon>Ascomycota</taxon>
        <taxon>Pezizomycotina</taxon>
        <taxon>Dothideomycetes</taxon>
        <taxon>Pleosporomycetidae</taxon>
        <taxon>Pleosporales</taxon>
        <taxon>Massarineae</taxon>
        <taxon>Didymosphaeriaceae</taxon>
        <taxon>Bimuria</taxon>
    </lineage>
</organism>
<evidence type="ECO:0000259" key="3">
    <source>
        <dbReference type="PROSITE" id="PS50048"/>
    </source>
</evidence>
<feature type="domain" description="Zn(2)-C6 fungal-type" evidence="3">
    <location>
        <begin position="27"/>
        <end position="57"/>
    </location>
</feature>
<feature type="region of interest" description="Disordered" evidence="2">
    <location>
        <begin position="1"/>
        <end position="26"/>
    </location>
</feature>
<dbReference type="Pfam" id="PF00172">
    <property type="entry name" value="Zn_clus"/>
    <property type="match status" value="1"/>
</dbReference>
<dbReference type="AlphaFoldDB" id="A0A6A5UTQ9"/>
<sequence>MPTPSEAVTPVQHRAAKRKTHRKSRNGCLQCKQRHSKCNEEHPRCANCVRLDIHCTWPTRERFSATYPTPPESHGLVTADRPSSVASPDLPAPAFGSDMSISDMRLLHWWTAKTYKDMNVDPARWPAWQIDCVEVALDFPFLLRGLLALAAIHKTACDTQADRQSLLLQAENYFSSALETYRKNLEHPRPDTAMPMFLMSIFIVTYTLASAQLEPPEDPIGTLHHCFRLLQGVEVVIQPHMAQLMNSTIMGKLVEQDPGMPLEGEVPQVLRLKKLAETKKTSAHDFYTRTIDDLHSHFLKTRQCPPENDRLSIAFTWASQLSEDFLHLMAAHDPITALVIAHFAVLLTECHLAWWVAEWPARIVFAAQKLLLATPEILAYLDWPLEVVKSSTQKW</sequence>
<dbReference type="InterPro" id="IPR001138">
    <property type="entry name" value="Zn2Cys6_DnaBD"/>
</dbReference>
<dbReference type="Proteomes" id="UP000800036">
    <property type="component" value="Unassembled WGS sequence"/>
</dbReference>
<keyword evidence="5" id="KW-1185">Reference proteome</keyword>
<dbReference type="SUPFAM" id="SSF57701">
    <property type="entry name" value="Zn2/Cys6 DNA-binding domain"/>
    <property type="match status" value="1"/>
</dbReference>
<evidence type="ECO:0000313" key="5">
    <source>
        <dbReference type="Proteomes" id="UP000800036"/>
    </source>
</evidence>
<dbReference type="SMART" id="SM00066">
    <property type="entry name" value="GAL4"/>
    <property type="match status" value="1"/>
</dbReference>
<dbReference type="GO" id="GO:0008270">
    <property type="term" value="F:zinc ion binding"/>
    <property type="evidence" value="ECO:0007669"/>
    <property type="project" value="InterPro"/>
</dbReference>
<dbReference type="InterPro" id="IPR053157">
    <property type="entry name" value="Sterol_Uptake_Regulator"/>
</dbReference>
<accession>A0A6A5UTQ9</accession>
<dbReference type="GO" id="GO:0001228">
    <property type="term" value="F:DNA-binding transcription activator activity, RNA polymerase II-specific"/>
    <property type="evidence" value="ECO:0007669"/>
    <property type="project" value="TreeGrafter"/>
</dbReference>
<gene>
    <name evidence="4" type="ORF">BU23DRAFT_592087</name>
</gene>
<dbReference type="Gene3D" id="4.10.240.10">
    <property type="entry name" value="Zn(2)-C6 fungal-type DNA-binding domain"/>
    <property type="match status" value="1"/>
</dbReference>
<dbReference type="PANTHER" id="PTHR47784">
    <property type="entry name" value="STEROL UPTAKE CONTROL PROTEIN 2"/>
    <property type="match status" value="1"/>
</dbReference>
<dbReference type="PROSITE" id="PS50048">
    <property type="entry name" value="ZN2_CY6_FUNGAL_2"/>
    <property type="match status" value="1"/>
</dbReference>
<reference evidence="4" key="1">
    <citation type="journal article" date="2020" name="Stud. Mycol.">
        <title>101 Dothideomycetes genomes: a test case for predicting lifestyles and emergence of pathogens.</title>
        <authorList>
            <person name="Haridas S."/>
            <person name="Albert R."/>
            <person name="Binder M."/>
            <person name="Bloem J."/>
            <person name="Labutti K."/>
            <person name="Salamov A."/>
            <person name="Andreopoulos B."/>
            <person name="Baker S."/>
            <person name="Barry K."/>
            <person name="Bills G."/>
            <person name="Bluhm B."/>
            <person name="Cannon C."/>
            <person name="Castanera R."/>
            <person name="Culley D."/>
            <person name="Daum C."/>
            <person name="Ezra D."/>
            <person name="Gonzalez J."/>
            <person name="Henrissat B."/>
            <person name="Kuo A."/>
            <person name="Liang C."/>
            <person name="Lipzen A."/>
            <person name="Lutzoni F."/>
            <person name="Magnuson J."/>
            <person name="Mondo S."/>
            <person name="Nolan M."/>
            <person name="Ohm R."/>
            <person name="Pangilinan J."/>
            <person name="Park H.-J."/>
            <person name="Ramirez L."/>
            <person name="Alfaro M."/>
            <person name="Sun H."/>
            <person name="Tritt A."/>
            <person name="Yoshinaga Y."/>
            <person name="Zwiers L.-H."/>
            <person name="Turgeon B."/>
            <person name="Goodwin S."/>
            <person name="Spatafora J."/>
            <person name="Crous P."/>
            <person name="Grigoriev I."/>
        </authorList>
    </citation>
    <scope>NUCLEOTIDE SEQUENCE</scope>
    <source>
        <strain evidence="4">CBS 107.79</strain>
    </source>
</reference>
<dbReference type="EMBL" id="ML976719">
    <property type="protein sequence ID" value="KAF1968583.1"/>
    <property type="molecule type" value="Genomic_DNA"/>
</dbReference>
<dbReference type="CDD" id="cd00067">
    <property type="entry name" value="GAL4"/>
    <property type="match status" value="1"/>
</dbReference>